<dbReference type="AlphaFoldDB" id="A0A840MYW0"/>
<evidence type="ECO:0000256" key="7">
    <source>
        <dbReference type="SAM" id="Phobius"/>
    </source>
</evidence>
<keyword evidence="5 7" id="KW-1133">Transmembrane helix</keyword>
<organism evidence="9 10">
    <name type="scientific">Chitinivorax tropicus</name>
    <dbReference type="NCBI Taxonomy" id="714531"/>
    <lineage>
        <taxon>Bacteria</taxon>
        <taxon>Pseudomonadati</taxon>
        <taxon>Pseudomonadota</taxon>
        <taxon>Betaproteobacteria</taxon>
        <taxon>Chitinivorax</taxon>
    </lineage>
</organism>
<feature type="transmembrane region" description="Helical" evidence="7">
    <location>
        <begin position="370"/>
        <end position="390"/>
    </location>
</feature>
<sequence length="398" mass="43910">MSQRFEISALDAQRRLVRLSIDATSMEDARRGVESRGLKLLSIESKAQGGGFALSRAPKFDLLLFCRELTALLVAGLPVTEAIETLSEKEHRPAIKSILDGVKNSLFQGQTLSQCMSARPDIFPELFVATVRASEHTGELHKSIIRYINYQEQVETLRKRLVSAAIYPAILLVVGGGVCLFLLGYLVPKFSRIYEGLNTDLPTLSKWLLAFGGWLDKNQTSAGIGVVMFIAALVLVAKQPAVRAAVVARAWRSPWLGERLRIFQLARFYRAAGMLLRGGIPLVTSFERVADLLSPALRQPLLKVIAALKQGQPLADTMQREGLTTPVALRLLRVGEKSGQLGDMMEHVATFYDDELARWVDVATKLFEPILMLFMGGFIGLVVLLMYLPIFDLAGGVK</sequence>
<evidence type="ECO:0000256" key="1">
    <source>
        <dbReference type="ARBA" id="ARBA00004651"/>
    </source>
</evidence>
<dbReference type="PANTHER" id="PTHR30012:SF0">
    <property type="entry name" value="TYPE II SECRETION SYSTEM PROTEIN F-RELATED"/>
    <property type="match status" value="1"/>
</dbReference>
<dbReference type="RefSeq" id="WP_184041740.1">
    <property type="nucleotide sequence ID" value="NZ_JACHHY010000031.1"/>
</dbReference>
<dbReference type="PRINTS" id="PR00812">
    <property type="entry name" value="BCTERIALGSPF"/>
</dbReference>
<feature type="domain" description="Type II secretion system protein GspF" evidence="8">
    <location>
        <begin position="65"/>
        <end position="188"/>
    </location>
</feature>
<dbReference type="GO" id="GO:0005886">
    <property type="term" value="C:plasma membrane"/>
    <property type="evidence" value="ECO:0007669"/>
    <property type="project" value="UniProtKB-SubCell"/>
</dbReference>
<evidence type="ECO:0000259" key="8">
    <source>
        <dbReference type="Pfam" id="PF00482"/>
    </source>
</evidence>
<feature type="transmembrane region" description="Helical" evidence="7">
    <location>
        <begin position="165"/>
        <end position="187"/>
    </location>
</feature>
<comment type="similarity">
    <text evidence="2">Belongs to the GSP F family.</text>
</comment>
<evidence type="ECO:0000256" key="4">
    <source>
        <dbReference type="ARBA" id="ARBA00022692"/>
    </source>
</evidence>
<dbReference type="InterPro" id="IPR003004">
    <property type="entry name" value="GspF/PilC"/>
</dbReference>
<gene>
    <name evidence="9" type="ORF">HNQ59_003660</name>
</gene>
<feature type="domain" description="Type II secretion system protein GspF" evidence="8">
    <location>
        <begin position="268"/>
        <end position="389"/>
    </location>
</feature>
<keyword evidence="10" id="KW-1185">Reference proteome</keyword>
<feature type="transmembrane region" description="Helical" evidence="7">
    <location>
        <begin position="220"/>
        <end position="237"/>
    </location>
</feature>
<dbReference type="Pfam" id="PF00482">
    <property type="entry name" value="T2SSF"/>
    <property type="match status" value="2"/>
</dbReference>
<evidence type="ECO:0000313" key="10">
    <source>
        <dbReference type="Proteomes" id="UP000575898"/>
    </source>
</evidence>
<protein>
    <submittedName>
        <fullName evidence="9">General secretion pathway protein F</fullName>
    </submittedName>
</protein>
<dbReference type="Proteomes" id="UP000575898">
    <property type="component" value="Unassembled WGS sequence"/>
</dbReference>
<accession>A0A840MYW0</accession>
<evidence type="ECO:0000256" key="2">
    <source>
        <dbReference type="ARBA" id="ARBA00005745"/>
    </source>
</evidence>
<evidence type="ECO:0000256" key="5">
    <source>
        <dbReference type="ARBA" id="ARBA00022989"/>
    </source>
</evidence>
<comment type="subcellular location">
    <subcellularLocation>
        <location evidence="1">Cell membrane</location>
        <topology evidence="1">Multi-pass membrane protein</topology>
    </subcellularLocation>
</comment>
<name>A0A840MYW0_9PROT</name>
<proteinExistence type="inferred from homology"/>
<dbReference type="EMBL" id="JACHHY010000031">
    <property type="protein sequence ID" value="MBB5020341.1"/>
    <property type="molecule type" value="Genomic_DNA"/>
</dbReference>
<dbReference type="InterPro" id="IPR042094">
    <property type="entry name" value="T2SS_GspF_sf"/>
</dbReference>
<keyword evidence="3" id="KW-1003">Cell membrane</keyword>
<evidence type="ECO:0000313" key="9">
    <source>
        <dbReference type="EMBL" id="MBB5020341.1"/>
    </source>
</evidence>
<dbReference type="PANTHER" id="PTHR30012">
    <property type="entry name" value="GENERAL SECRETION PATHWAY PROTEIN"/>
    <property type="match status" value="1"/>
</dbReference>
<reference evidence="9 10" key="1">
    <citation type="submission" date="2020-08" db="EMBL/GenBank/DDBJ databases">
        <title>Genomic Encyclopedia of Type Strains, Phase IV (KMG-IV): sequencing the most valuable type-strain genomes for metagenomic binning, comparative biology and taxonomic classification.</title>
        <authorList>
            <person name="Goeker M."/>
        </authorList>
    </citation>
    <scope>NUCLEOTIDE SEQUENCE [LARGE SCALE GENOMIC DNA]</scope>
    <source>
        <strain evidence="9 10">DSM 27165</strain>
    </source>
</reference>
<keyword evidence="6 7" id="KW-0472">Membrane</keyword>
<comment type="caution">
    <text evidence="9">The sequence shown here is derived from an EMBL/GenBank/DDBJ whole genome shotgun (WGS) entry which is preliminary data.</text>
</comment>
<evidence type="ECO:0000256" key="6">
    <source>
        <dbReference type="ARBA" id="ARBA00023136"/>
    </source>
</evidence>
<evidence type="ECO:0000256" key="3">
    <source>
        <dbReference type="ARBA" id="ARBA00022475"/>
    </source>
</evidence>
<keyword evidence="4 7" id="KW-0812">Transmembrane</keyword>
<dbReference type="InterPro" id="IPR018076">
    <property type="entry name" value="T2SS_GspF_dom"/>
</dbReference>
<dbReference type="Gene3D" id="1.20.81.30">
    <property type="entry name" value="Type II secretion system (T2SS), domain F"/>
    <property type="match status" value="2"/>
</dbReference>